<dbReference type="InterPro" id="IPR036849">
    <property type="entry name" value="Enolase-like_C_sf"/>
</dbReference>
<accession>A0A9Q0R4G1</accession>
<organism evidence="4 5">
    <name type="scientific">Anaeramoeba ignava</name>
    <name type="common">Anaerobic marine amoeba</name>
    <dbReference type="NCBI Taxonomy" id="1746090"/>
    <lineage>
        <taxon>Eukaryota</taxon>
        <taxon>Metamonada</taxon>
        <taxon>Anaeramoebidae</taxon>
        <taxon>Anaeramoeba</taxon>
    </lineage>
</organism>
<dbReference type="Gene3D" id="3.20.20.120">
    <property type="entry name" value="Enolase-like C-terminal domain"/>
    <property type="match status" value="1"/>
</dbReference>
<evidence type="ECO:0000313" key="4">
    <source>
        <dbReference type="EMBL" id="KAJ5066972.1"/>
    </source>
</evidence>
<evidence type="ECO:0000256" key="2">
    <source>
        <dbReference type="ARBA" id="ARBA00022723"/>
    </source>
</evidence>
<keyword evidence="5" id="KW-1185">Reference proteome</keyword>
<dbReference type="AlphaFoldDB" id="A0A9Q0R4G1"/>
<name>A0A9Q0R4G1_ANAIG</name>
<protein>
    <submittedName>
        <fullName evidence="4">Enolase superfamily member</fullName>
    </submittedName>
</protein>
<dbReference type="Pfam" id="PF13378">
    <property type="entry name" value="MR_MLE_C"/>
    <property type="match status" value="1"/>
</dbReference>
<dbReference type="SUPFAM" id="SSF54826">
    <property type="entry name" value="Enolase N-terminal domain-like"/>
    <property type="match status" value="1"/>
</dbReference>
<dbReference type="OrthoDB" id="17395at2759"/>
<gene>
    <name evidence="4" type="ORF">M0811_03316</name>
</gene>
<dbReference type="InterPro" id="IPR034593">
    <property type="entry name" value="DgoD-like"/>
</dbReference>
<evidence type="ECO:0000256" key="1">
    <source>
        <dbReference type="ARBA" id="ARBA00008031"/>
    </source>
</evidence>
<sequence length="428" mass="47806">MKKTFIIKDSKIEISCKVFPLNLRTTFGTSHSFSNKRENILITISNGNETGFGEVGLPPKKPPIYVADPDDVMEWMKSLFSLLDFLLSDSLETENVDLRKQLDSYDLYSNIPQQKPKDVNVPYPIHVLFFALDYCPANLESYANPAKSGFEMAIWDLFGKLTKQTARKLLGIEGNEGLGFYTIAMTDNKEETKNTIKFGRKYTNNLKIKVNLDFEWIKFVFSEILEQEKEDNSSVKDGDDSAKKLGQLCVDANGSWDTGFVERFVSFVNVTCPKRVVMVEQPFPPVFPSDQNINEKWKNAKIISHSAGILFYADESFSDQNQIQTLAPFIDGVIIKLEKTGGLRNAVSVITQAKQAGLKIWIGMMVGSILLSNASAVLLPLAEKADVDGALLVDDQSQPFKGGFEWNPQTGIISLSQSYGLGIETKDN</sequence>
<dbReference type="Proteomes" id="UP001149090">
    <property type="component" value="Unassembled WGS sequence"/>
</dbReference>
<evidence type="ECO:0000313" key="5">
    <source>
        <dbReference type="Proteomes" id="UP001149090"/>
    </source>
</evidence>
<dbReference type="GO" id="GO:0046872">
    <property type="term" value="F:metal ion binding"/>
    <property type="evidence" value="ECO:0007669"/>
    <property type="project" value="UniProtKB-KW"/>
</dbReference>
<dbReference type="SUPFAM" id="SSF51604">
    <property type="entry name" value="Enolase C-terminal domain-like"/>
    <property type="match status" value="1"/>
</dbReference>
<reference evidence="4" key="1">
    <citation type="submission" date="2022-10" db="EMBL/GenBank/DDBJ databases">
        <title>Novel sulphate-reducing endosymbionts in the free-living metamonad Anaeramoeba.</title>
        <authorList>
            <person name="Jerlstrom-Hultqvist J."/>
            <person name="Cepicka I."/>
            <person name="Gallot-Lavallee L."/>
            <person name="Salas-Leiva D."/>
            <person name="Curtis B.A."/>
            <person name="Zahonova K."/>
            <person name="Pipaliya S."/>
            <person name="Dacks J."/>
            <person name="Roger A.J."/>
        </authorList>
    </citation>
    <scope>NUCLEOTIDE SEQUENCE</scope>
    <source>
        <strain evidence="4">BMAN</strain>
    </source>
</reference>
<comment type="similarity">
    <text evidence="1">Belongs to the mandelate racemase/muconate lactonizing enzyme family.</text>
</comment>
<dbReference type="OMA" id="ECALIDW"/>
<proteinExistence type="inferred from homology"/>
<dbReference type="PANTHER" id="PTHR48080">
    <property type="entry name" value="D-GALACTONATE DEHYDRATASE-RELATED"/>
    <property type="match status" value="1"/>
</dbReference>
<evidence type="ECO:0000259" key="3">
    <source>
        <dbReference type="Pfam" id="PF13378"/>
    </source>
</evidence>
<dbReference type="InterPro" id="IPR029065">
    <property type="entry name" value="Enolase_C-like"/>
</dbReference>
<dbReference type="PANTHER" id="PTHR48080:SF3">
    <property type="entry name" value="ENOLASE SUPERFAMILY MEMBER DDB_G0284701"/>
    <property type="match status" value="1"/>
</dbReference>
<dbReference type="InterPro" id="IPR029017">
    <property type="entry name" value="Enolase-like_N"/>
</dbReference>
<dbReference type="Gene3D" id="3.30.390.10">
    <property type="entry name" value="Enolase-like, N-terminal domain"/>
    <property type="match status" value="1"/>
</dbReference>
<feature type="domain" description="Enolase C-terminal" evidence="3">
    <location>
        <begin position="240"/>
        <end position="426"/>
    </location>
</feature>
<keyword evidence="2" id="KW-0479">Metal-binding</keyword>
<comment type="caution">
    <text evidence="4">The sequence shown here is derived from an EMBL/GenBank/DDBJ whole genome shotgun (WGS) entry which is preliminary data.</text>
</comment>
<dbReference type="EMBL" id="JAPDFW010000136">
    <property type="protein sequence ID" value="KAJ5066972.1"/>
    <property type="molecule type" value="Genomic_DNA"/>
</dbReference>